<feature type="transmembrane region" description="Helical" evidence="1">
    <location>
        <begin position="106"/>
        <end position="126"/>
    </location>
</feature>
<organism evidence="2 3">
    <name type="scientific">Cyclotella cryptica</name>
    <dbReference type="NCBI Taxonomy" id="29204"/>
    <lineage>
        <taxon>Eukaryota</taxon>
        <taxon>Sar</taxon>
        <taxon>Stramenopiles</taxon>
        <taxon>Ochrophyta</taxon>
        <taxon>Bacillariophyta</taxon>
        <taxon>Coscinodiscophyceae</taxon>
        <taxon>Thalassiosirophycidae</taxon>
        <taxon>Stephanodiscales</taxon>
        <taxon>Stephanodiscaceae</taxon>
        <taxon>Cyclotella</taxon>
    </lineage>
</organism>
<keyword evidence="1" id="KW-0472">Membrane</keyword>
<proteinExistence type="predicted"/>
<dbReference type="AlphaFoldDB" id="A0ABD3QG98"/>
<comment type="caution">
    <text evidence="2">The sequence shown here is derived from an EMBL/GenBank/DDBJ whole genome shotgun (WGS) entry which is preliminary data.</text>
</comment>
<protein>
    <recommendedName>
        <fullName evidence="4">PiggyBac transposable element-derived protein domain-containing protein</fullName>
    </recommendedName>
</protein>
<keyword evidence="1" id="KW-1133">Transmembrane helix</keyword>
<evidence type="ECO:0000313" key="3">
    <source>
        <dbReference type="Proteomes" id="UP001516023"/>
    </source>
</evidence>
<dbReference type="EMBL" id="JABMIG020000041">
    <property type="protein sequence ID" value="KAL3799147.1"/>
    <property type="molecule type" value="Genomic_DNA"/>
</dbReference>
<evidence type="ECO:0008006" key="4">
    <source>
        <dbReference type="Google" id="ProtNLM"/>
    </source>
</evidence>
<accession>A0ABD3QG98</accession>
<evidence type="ECO:0000256" key="1">
    <source>
        <dbReference type="SAM" id="Phobius"/>
    </source>
</evidence>
<keyword evidence="1" id="KW-0812">Transmembrane</keyword>
<feature type="transmembrane region" description="Helical" evidence="1">
    <location>
        <begin position="56"/>
        <end position="80"/>
    </location>
</feature>
<dbReference type="Proteomes" id="UP001516023">
    <property type="component" value="Unassembled WGS sequence"/>
</dbReference>
<sequence length="265" mass="30169">MQDDKRAPTKEKQRQLQHAVLMECPIPNGSTGATSEKKLEELCRKHKLPKPKYTKFPGVFVTACTTETVAFVCLLLWSVVVAKKQPPMEWEAITHNFLPGSSLKDYIATLALYAIDSALPLFHLFCSTFRSLWISWDNQNFDEIEQVRKEQNVGRQQRVDRLVALICNRTENTTNDILIKDWGGCDDDASNTIMRSHKEPTSLGKKLQKKTYGTASHFKKRPAHVIFLTAHRGYRSKKCGDCSLLRHWCLENYAAPPINYGRGSA</sequence>
<keyword evidence="3" id="KW-1185">Reference proteome</keyword>
<gene>
    <name evidence="2" type="ORF">HJC23_002275</name>
</gene>
<reference evidence="2 3" key="1">
    <citation type="journal article" date="2020" name="G3 (Bethesda)">
        <title>Improved Reference Genome for Cyclotella cryptica CCMP332, a Model for Cell Wall Morphogenesis, Salinity Adaptation, and Lipid Production in Diatoms (Bacillariophyta).</title>
        <authorList>
            <person name="Roberts W.R."/>
            <person name="Downey K.M."/>
            <person name="Ruck E.C."/>
            <person name="Traller J.C."/>
            <person name="Alverson A.J."/>
        </authorList>
    </citation>
    <scope>NUCLEOTIDE SEQUENCE [LARGE SCALE GENOMIC DNA]</scope>
    <source>
        <strain evidence="2 3">CCMP332</strain>
    </source>
</reference>
<name>A0ABD3QG98_9STRA</name>
<evidence type="ECO:0000313" key="2">
    <source>
        <dbReference type="EMBL" id="KAL3799147.1"/>
    </source>
</evidence>